<keyword evidence="4" id="KW-1185">Reference proteome</keyword>
<feature type="transmembrane region" description="Helical" evidence="2">
    <location>
        <begin position="20"/>
        <end position="43"/>
    </location>
</feature>
<comment type="caution">
    <text evidence="3">The sequence shown here is derived from an EMBL/GenBank/DDBJ whole genome shotgun (WGS) entry which is preliminary data.</text>
</comment>
<keyword evidence="2" id="KW-1133">Transmembrane helix</keyword>
<protein>
    <submittedName>
        <fullName evidence="3">Uncharacterized protein</fullName>
    </submittedName>
</protein>
<keyword evidence="2" id="KW-0812">Transmembrane</keyword>
<sequence>VFPVLKSNSSSFTSSSSAMLRSFLLVLILSTTLYSSFLSELFGSSPPRRSFPRPSPGGRSIYSPHKREDSLAVPQPIPAQPSYLASRSVPIELFV</sequence>
<evidence type="ECO:0000313" key="4">
    <source>
        <dbReference type="Proteomes" id="UP001432027"/>
    </source>
</evidence>
<feature type="non-terminal residue" evidence="3">
    <location>
        <position position="1"/>
    </location>
</feature>
<dbReference type="AlphaFoldDB" id="A0AAV5TE45"/>
<evidence type="ECO:0000256" key="1">
    <source>
        <dbReference type="SAM" id="MobiDB-lite"/>
    </source>
</evidence>
<evidence type="ECO:0000313" key="3">
    <source>
        <dbReference type="EMBL" id="GMS89991.1"/>
    </source>
</evidence>
<keyword evidence="2" id="KW-0472">Membrane</keyword>
<gene>
    <name evidence="3" type="ORF">PENTCL1PPCAC_12166</name>
</gene>
<dbReference type="Proteomes" id="UP001432027">
    <property type="component" value="Unassembled WGS sequence"/>
</dbReference>
<name>A0AAV5TE45_9BILA</name>
<feature type="non-terminal residue" evidence="3">
    <location>
        <position position="95"/>
    </location>
</feature>
<evidence type="ECO:0000256" key="2">
    <source>
        <dbReference type="SAM" id="Phobius"/>
    </source>
</evidence>
<organism evidence="3 4">
    <name type="scientific">Pristionchus entomophagus</name>
    <dbReference type="NCBI Taxonomy" id="358040"/>
    <lineage>
        <taxon>Eukaryota</taxon>
        <taxon>Metazoa</taxon>
        <taxon>Ecdysozoa</taxon>
        <taxon>Nematoda</taxon>
        <taxon>Chromadorea</taxon>
        <taxon>Rhabditida</taxon>
        <taxon>Rhabditina</taxon>
        <taxon>Diplogasteromorpha</taxon>
        <taxon>Diplogasteroidea</taxon>
        <taxon>Neodiplogasteridae</taxon>
        <taxon>Pristionchus</taxon>
    </lineage>
</organism>
<feature type="region of interest" description="Disordered" evidence="1">
    <location>
        <begin position="43"/>
        <end position="65"/>
    </location>
</feature>
<accession>A0AAV5TE45</accession>
<reference evidence="3" key="1">
    <citation type="submission" date="2023-10" db="EMBL/GenBank/DDBJ databases">
        <title>Genome assembly of Pristionchus species.</title>
        <authorList>
            <person name="Yoshida K."/>
            <person name="Sommer R.J."/>
        </authorList>
    </citation>
    <scope>NUCLEOTIDE SEQUENCE</scope>
    <source>
        <strain evidence="3">RS0144</strain>
    </source>
</reference>
<proteinExistence type="predicted"/>
<dbReference type="EMBL" id="BTSX01000003">
    <property type="protein sequence ID" value="GMS89991.1"/>
    <property type="molecule type" value="Genomic_DNA"/>
</dbReference>